<dbReference type="GO" id="GO:0016787">
    <property type="term" value="F:hydrolase activity"/>
    <property type="evidence" value="ECO:0007669"/>
    <property type="project" value="UniProtKB-KW"/>
</dbReference>
<keyword evidence="6" id="KW-1185">Reference proteome</keyword>
<evidence type="ECO:0000256" key="2">
    <source>
        <dbReference type="ARBA" id="ARBA00022679"/>
    </source>
</evidence>
<dbReference type="EMBL" id="JABBNT010000002">
    <property type="protein sequence ID" value="NMM44647.1"/>
    <property type="molecule type" value="Genomic_DNA"/>
</dbReference>
<dbReference type="Proteomes" id="UP000539372">
    <property type="component" value="Unassembled WGS sequence"/>
</dbReference>
<dbReference type="PANTHER" id="PTHR43199">
    <property type="entry name" value="GLUTATHIONE HYDROLASE"/>
    <property type="match status" value="1"/>
</dbReference>
<dbReference type="InterPro" id="IPR043137">
    <property type="entry name" value="GGT_ssub_C"/>
</dbReference>
<organism evidence="5 6">
    <name type="scientific">Pacificispira spongiicola</name>
    <dbReference type="NCBI Taxonomy" id="2729598"/>
    <lineage>
        <taxon>Bacteria</taxon>
        <taxon>Pseudomonadati</taxon>
        <taxon>Pseudomonadota</taxon>
        <taxon>Alphaproteobacteria</taxon>
        <taxon>Rhodospirillales</taxon>
        <taxon>Rhodospirillaceae</taxon>
        <taxon>Pacificispira</taxon>
    </lineage>
</organism>
<dbReference type="PRINTS" id="PR01210">
    <property type="entry name" value="GGTRANSPTASE"/>
</dbReference>
<evidence type="ECO:0000313" key="6">
    <source>
        <dbReference type="Proteomes" id="UP000539372"/>
    </source>
</evidence>
<evidence type="ECO:0000256" key="1">
    <source>
        <dbReference type="ARBA" id="ARBA00009381"/>
    </source>
</evidence>
<evidence type="ECO:0000313" key="5">
    <source>
        <dbReference type="EMBL" id="NMM44647.1"/>
    </source>
</evidence>
<dbReference type="Gene3D" id="1.10.246.130">
    <property type="match status" value="1"/>
</dbReference>
<accession>A0A7Y0HG83</accession>
<sequence>MFAVSACSGGGESQYGNVGYIEGFYGGVSSEEPTAALIGRNVLTSGGSAADAAVAMGFALSVTYPQAAGLGGGGVCLVHDAVLGLTEVLDFVPPAASGTGGDRPSAVPTFVRGMAALHARYGRFPWRGVVTPAERLARLGYRVSRAMTYELTRAADALYREPAMSRVFAPSGRLVGEGDKLIQADLAGVLGQIRANGAGAFYQGVLARRIVDGVKNAGGNLTFEELSAYSPTWRLPITILYDNDELSFAPPPAAGGPMEAVMWRMLADDDRYAEADASERPHLLAEVMKRASADRKTWLAPGFNSSMPVEQVTDPDRAAALLATYDPTRPTPGNVLDPKGRQLAEVISGTGFVVVDKDGMGIACNLTLYNPFGTGRIADGTGIILAAAPGLQGRNPLGLGPVMVTNANTFRFKMALAASGGPLAPATTVQVLADTLLAGQTIEQSIEEPRFLAVDVPDAVIVENRNGDALAQSLSAKGHKVSRLDWQGRASAIYCPKGLDGTSTEARTCQAVSDPRGHGLAPYSESGS</sequence>
<name>A0A7Y0HG83_9PROT</name>
<dbReference type="InterPro" id="IPR029055">
    <property type="entry name" value="Ntn_hydrolases_N"/>
</dbReference>
<dbReference type="Pfam" id="PF01019">
    <property type="entry name" value="G_glu_transpept"/>
    <property type="match status" value="2"/>
</dbReference>
<dbReference type="Gene3D" id="3.60.20.40">
    <property type="match status" value="1"/>
</dbReference>
<evidence type="ECO:0000256" key="3">
    <source>
        <dbReference type="ARBA" id="ARBA00022801"/>
    </source>
</evidence>
<dbReference type="PANTHER" id="PTHR43199:SF1">
    <property type="entry name" value="GLUTATHIONE HYDROLASE PROENZYME"/>
    <property type="match status" value="1"/>
</dbReference>
<dbReference type="InterPro" id="IPR051792">
    <property type="entry name" value="GGT_bact"/>
</dbReference>
<dbReference type="GO" id="GO:0016740">
    <property type="term" value="F:transferase activity"/>
    <property type="evidence" value="ECO:0007669"/>
    <property type="project" value="UniProtKB-KW"/>
</dbReference>
<dbReference type="AlphaFoldDB" id="A0A7Y0HG83"/>
<reference evidence="5 6" key="1">
    <citation type="submission" date="2020-04" db="EMBL/GenBank/DDBJ databases">
        <title>Rhodospirillaceae bacterium KN72 isolated from deep sea.</title>
        <authorList>
            <person name="Zhang D.-C."/>
        </authorList>
    </citation>
    <scope>NUCLEOTIDE SEQUENCE [LARGE SCALE GENOMIC DNA]</scope>
    <source>
        <strain evidence="5 6">KN72</strain>
    </source>
</reference>
<keyword evidence="2 5" id="KW-0808">Transferase</keyword>
<protein>
    <submittedName>
        <fullName evidence="5">Gamma-glutamyltransferase</fullName>
    </submittedName>
</protein>
<keyword evidence="4" id="KW-0865">Zymogen</keyword>
<comment type="caution">
    <text evidence="5">The sequence shown here is derived from an EMBL/GenBank/DDBJ whole genome shotgun (WGS) entry which is preliminary data.</text>
</comment>
<gene>
    <name evidence="5" type="ORF">HH303_09150</name>
</gene>
<dbReference type="InterPro" id="IPR043138">
    <property type="entry name" value="GGT_lsub"/>
</dbReference>
<comment type="similarity">
    <text evidence="1">Belongs to the gamma-glutamyltransferase family.</text>
</comment>
<dbReference type="SUPFAM" id="SSF56235">
    <property type="entry name" value="N-terminal nucleophile aminohydrolases (Ntn hydrolases)"/>
    <property type="match status" value="1"/>
</dbReference>
<keyword evidence="3" id="KW-0378">Hydrolase</keyword>
<evidence type="ECO:0000256" key="4">
    <source>
        <dbReference type="ARBA" id="ARBA00023145"/>
    </source>
</evidence>
<dbReference type="RefSeq" id="WP_169624980.1">
    <property type="nucleotide sequence ID" value="NZ_JABBNT010000002.1"/>
</dbReference>
<proteinExistence type="inferred from homology"/>